<proteinExistence type="predicted"/>
<evidence type="ECO:0000313" key="1">
    <source>
        <dbReference type="EMBL" id="KAK7202030.1"/>
    </source>
</evidence>
<organism evidence="1 2">
    <name type="scientific">Novymonas esmeraldas</name>
    <dbReference type="NCBI Taxonomy" id="1808958"/>
    <lineage>
        <taxon>Eukaryota</taxon>
        <taxon>Discoba</taxon>
        <taxon>Euglenozoa</taxon>
        <taxon>Kinetoplastea</taxon>
        <taxon>Metakinetoplastina</taxon>
        <taxon>Trypanosomatida</taxon>
        <taxon>Trypanosomatidae</taxon>
        <taxon>Novymonas</taxon>
    </lineage>
</organism>
<sequence length="430" mass="48564">MTEFKKLTTLTQDLAQDVSALNLFCAPGTCSSSNGSGPQEWRFDSTKVDAEVMNQLASRIREAVTDGMPRLRKLVLKARETDPNRQIYNETMCARINALFVAFGEALQLLSPDFVGSLPSAMAPPPEGELKSNVFDSLLDAAFDPSTLLEESAALQTSDDVYNRYILERAKVEAWQSRVAQGLADVVAFQSQNRAVILADERVRRAALTEEKRADRLRVMRVLEERAEAKWQSELLRRREELSHFSAAAADLRDVGAIPAFLASAIPDERVRGDVADRTRQLIKALLSTPEDIIIRRLRNNNERLLCDYGHPCLTARERETGEECACRSVVRAAEALWCRMGYTIRYTKVPNRSLEVVRCESKAHSLVLPCGHSLTSHAYEPMGFEDYSERLLELAEPDAMERADEWMEWYTMMQHMEATLAGMARKTRR</sequence>
<dbReference type="Proteomes" id="UP001430356">
    <property type="component" value="Unassembled WGS sequence"/>
</dbReference>
<accession>A0AAW0F615</accession>
<dbReference type="EMBL" id="JAECZO010000023">
    <property type="protein sequence ID" value="KAK7202030.1"/>
    <property type="molecule type" value="Genomic_DNA"/>
</dbReference>
<gene>
    <name evidence="1" type="ORF">NESM_000271400</name>
</gene>
<reference evidence="1 2" key="1">
    <citation type="journal article" date="2021" name="MBio">
        <title>A New Model Trypanosomatid, Novymonas esmeraldas: Genomic Perception of Its 'Candidatus Pandoraea novymonadis' Endosymbiont.</title>
        <authorList>
            <person name="Zakharova A."/>
            <person name="Saura A."/>
            <person name="Butenko A."/>
            <person name="Podesvova L."/>
            <person name="Warmusova S."/>
            <person name="Kostygov A.Y."/>
            <person name="Nenarokova A."/>
            <person name="Lukes J."/>
            <person name="Opperdoes F.R."/>
            <person name="Yurchenko V."/>
        </authorList>
    </citation>
    <scope>NUCLEOTIDE SEQUENCE [LARGE SCALE GENOMIC DNA]</scope>
    <source>
        <strain evidence="1 2">E262AT.01</strain>
    </source>
</reference>
<protein>
    <submittedName>
        <fullName evidence="1">Uncharacterized protein</fullName>
    </submittedName>
</protein>
<comment type="caution">
    <text evidence="1">The sequence shown here is derived from an EMBL/GenBank/DDBJ whole genome shotgun (WGS) entry which is preliminary data.</text>
</comment>
<dbReference type="AlphaFoldDB" id="A0AAW0F615"/>
<keyword evidence="2" id="KW-1185">Reference proteome</keyword>
<evidence type="ECO:0000313" key="2">
    <source>
        <dbReference type="Proteomes" id="UP001430356"/>
    </source>
</evidence>
<name>A0AAW0F615_9TRYP</name>